<feature type="domain" description="C2H2-type" evidence="7">
    <location>
        <begin position="629"/>
        <end position="657"/>
    </location>
</feature>
<evidence type="ECO:0000313" key="8">
    <source>
        <dbReference type="EMBL" id="CAK1586931.1"/>
    </source>
</evidence>
<keyword evidence="1" id="KW-0479">Metal-binding</keyword>
<evidence type="ECO:0000256" key="6">
    <source>
        <dbReference type="SAM" id="MobiDB-lite"/>
    </source>
</evidence>
<dbReference type="GO" id="GO:0005634">
    <property type="term" value="C:nucleus"/>
    <property type="evidence" value="ECO:0007669"/>
    <property type="project" value="TreeGrafter"/>
</dbReference>
<keyword evidence="2" id="KW-0677">Repeat</keyword>
<reference evidence="8 9" key="1">
    <citation type="submission" date="2023-11" db="EMBL/GenBank/DDBJ databases">
        <authorList>
            <person name="Hedman E."/>
            <person name="Englund M."/>
            <person name="Stromberg M."/>
            <person name="Nyberg Akerstrom W."/>
            <person name="Nylinder S."/>
            <person name="Jareborg N."/>
            <person name="Kallberg Y."/>
            <person name="Kronander E."/>
        </authorList>
    </citation>
    <scope>NUCLEOTIDE SEQUENCE [LARGE SCALE GENOMIC DNA]</scope>
</reference>
<keyword evidence="3 5" id="KW-0863">Zinc-finger</keyword>
<evidence type="ECO:0000256" key="2">
    <source>
        <dbReference type="ARBA" id="ARBA00022737"/>
    </source>
</evidence>
<dbReference type="Gene3D" id="3.30.160.60">
    <property type="entry name" value="Classic Zinc Finger"/>
    <property type="match status" value="1"/>
</dbReference>
<dbReference type="PROSITE" id="PS50157">
    <property type="entry name" value="ZINC_FINGER_C2H2_2"/>
    <property type="match status" value="1"/>
</dbReference>
<dbReference type="InterPro" id="IPR050688">
    <property type="entry name" value="Zinc_finger/UBP_domain"/>
</dbReference>
<dbReference type="EMBL" id="CAVLGL010000081">
    <property type="protein sequence ID" value="CAK1586931.1"/>
    <property type="molecule type" value="Genomic_DNA"/>
</dbReference>
<gene>
    <name evidence="8" type="ORF">PARMNEM_LOCUS7819</name>
</gene>
<evidence type="ECO:0000256" key="4">
    <source>
        <dbReference type="ARBA" id="ARBA00022833"/>
    </source>
</evidence>
<feature type="region of interest" description="Disordered" evidence="6">
    <location>
        <begin position="324"/>
        <end position="347"/>
    </location>
</feature>
<dbReference type="AlphaFoldDB" id="A0AAV1KV60"/>
<accession>A0AAV1KV60</accession>
<evidence type="ECO:0000256" key="1">
    <source>
        <dbReference type="ARBA" id="ARBA00022723"/>
    </source>
</evidence>
<dbReference type="PANTHER" id="PTHR24403:SF67">
    <property type="entry name" value="FI01116P-RELATED"/>
    <property type="match status" value="1"/>
</dbReference>
<dbReference type="InterPro" id="IPR013087">
    <property type="entry name" value="Znf_C2H2_type"/>
</dbReference>
<dbReference type="Proteomes" id="UP001314205">
    <property type="component" value="Unassembled WGS sequence"/>
</dbReference>
<dbReference type="PROSITE" id="PS00028">
    <property type="entry name" value="ZINC_FINGER_C2H2_1"/>
    <property type="match status" value="2"/>
</dbReference>
<comment type="caution">
    <text evidence="8">The sequence shown here is derived from an EMBL/GenBank/DDBJ whole genome shotgun (WGS) entry which is preliminary data.</text>
</comment>
<proteinExistence type="predicted"/>
<evidence type="ECO:0000259" key="7">
    <source>
        <dbReference type="PROSITE" id="PS50157"/>
    </source>
</evidence>
<dbReference type="SMART" id="SM00355">
    <property type="entry name" value="ZnF_C2H2"/>
    <property type="match status" value="3"/>
</dbReference>
<protein>
    <recommendedName>
        <fullName evidence="7">C2H2-type domain-containing protein</fullName>
    </recommendedName>
</protein>
<feature type="compositionally biased region" description="Basic and acidic residues" evidence="6">
    <location>
        <begin position="324"/>
        <end position="336"/>
    </location>
</feature>
<sequence>MDKNSYETYEYLPTAENETNQFFVVQDDGSFLSVNRQIQYVTEVQNVKEVLESVEPCTVYDVSSQQFYIDVDNTAELISVSDEFVLPVGENNILPNNYLLTLTSSTEQQIEQQGAADQHKELETQLETVDDGQSPIQVNSCTEITLSDEQYHTLEQKGWILLETDEKVFVVDTLGLHDITSNYKLIQKLKLEDGSIYENIQPESESLSNQGDNIESIIEEDNIKLSKEIIQDHELLLNNIEKDESAVMTNSVVEPQEIITLQNEAVSLSSLNNELSKSTTGNTFKLKTDIVFGDIPEKILLGETANGKKLFAKIKKLNNNNVRKANEIPPRNDQKQVHRKQNSASNDENIKQVALGDTTLNESQFESLIRLAIQNNSEVKCSADDVASADSVVTQLLKVPAFRPSVLNQNLVITKEVSVQDDTGTLRAVGLQSLVTGRITTLDEERYYFVHLPRMLQQLMNRSDSDLTPVKKKSTLSENMNNGDGNVLHVHVTEIKRADNVLRVSITLNKRQLPNDSNVTADCKRKQSNMVYCCSACAAVFQTEKELQDHQEKQCMNVDKVLTIDIEKKGYTTKLKGKRKTYFCNQCQLKFTKLFNCLKHLKTHFNCVESADNNSLKSESKEDQKNGIYKCKMCSSTYFHSSTLSKHIVSKHIKVRSN</sequence>
<evidence type="ECO:0000256" key="5">
    <source>
        <dbReference type="PROSITE-ProRule" id="PRU00042"/>
    </source>
</evidence>
<dbReference type="GO" id="GO:0008270">
    <property type="term" value="F:zinc ion binding"/>
    <property type="evidence" value="ECO:0007669"/>
    <property type="project" value="UniProtKB-KW"/>
</dbReference>
<keyword evidence="9" id="KW-1185">Reference proteome</keyword>
<dbReference type="GO" id="GO:0045944">
    <property type="term" value="P:positive regulation of transcription by RNA polymerase II"/>
    <property type="evidence" value="ECO:0007669"/>
    <property type="project" value="TreeGrafter"/>
</dbReference>
<keyword evidence="4" id="KW-0862">Zinc</keyword>
<dbReference type="PANTHER" id="PTHR24403">
    <property type="entry name" value="ZINC FINGER PROTEIN"/>
    <property type="match status" value="1"/>
</dbReference>
<evidence type="ECO:0000256" key="3">
    <source>
        <dbReference type="ARBA" id="ARBA00022771"/>
    </source>
</evidence>
<organism evidence="8 9">
    <name type="scientific">Parnassius mnemosyne</name>
    <name type="common">clouded apollo</name>
    <dbReference type="NCBI Taxonomy" id="213953"/>
    <lineage>
        <taxon>Eukaryota</taxon>
        <taxon>Metazoa</taxon>
        <taxon>Ecdysozoa</taxon>
        <taxon>Arthropoda</taxon>
        <taxon>Hexapoda</taxon>
        <taxon>Insecta</taxon>
        <taxon>Pterygota</taxon>
        <taxon>Neoptera</taxon>
        <taxon>Endopterygota</taxon>
        <taxon>Lepidoptera</taxon>
        <taxon>Glossata</taxon>
        <taxon>Ditrysia</taxon>
        <taxon>Papilionoidea</taxon>
        <taxon>Papilionidae</taxon>
        <taxon>Parnassiinae</taxon>
        <taxon>Parnassini</taxon>
        <taxon>Parnassius</taxon>
        <taxon>Driopa</taxon>
    </lineage>
</organism>
<name>A0AAV1KV60_9NEOP</name>
<evidence type="ECO:0000313" key="9">
    <source>
        <dbReference type="Proteomes" id="UP001314205"/>
    </source>
</evidence>